<gene>
    <name evidence="2" type="ORF">KSF_092320</name>
</gene>
<protein>
    <recommendedName>
        <fullName evidence="1">Xylose isomerase-like TIM barrel domain-containing protein</fullName>
    </recommendedName>
</protein>
<accession>A0A8J3IWK1</accession>
<sequence>MKRTQIAINSVSTTQQNLEEALAAYAEAGFINVEFVLPLVKDWIAQGHTLDDVRALLERHGLRSIGGFQTHVACFAPPEALHENHDLFRENVRLIHELGGGTLVVGTDGPAQPSVEALDTVVAVFGELLRQIEELNVRIALEFNWSPLIKSLHSAAYVVQRVNHPQLGILFDPAHYHTTVTKFEHLTAEIVPLIKHVHLNDMSNKPGELSNCNSDRVLPGQGIIDLRAMIDRLEEYGYNGYYSIEMFNAALWQLPTKEAATQCYQSLLPLCED</sequence>
<dbReference type="Proteomes" id="UP000597444">
    <property type="component" value="Unassembled WGS sequence"/>
</dbReference>
<dbReference type="Gene3D" id="3.20.20.150">
    <property type="entry name" value="Divalent-metal-dependent TIM barrel enzymes"/>
    <property type="match status" value="1"/>
</dbReference>
<dbReference type="InterPro" id="IPR050312">
    <property type="entry name" value="IolE/XylAMocC-like"/>
</dbReference>
<evidence type="ECO:0000313" key="3">
    <source>
        <dbReference type="Proteomes" id="UP000597444"/>
    </source>
</evidence>
<dbReference type="SUPFAM" id="SSF51658">
    <property type="entry name" value="Xylose isomerase-like"/>
    <property type="match status" value="1"/>
</dbReference>
<dbReference type="InterPro" id="IPR013022">
    <property type="entry name" value="Xyl_isomerase-like_TIM-brl"/>
</dbReference>
<dbReference type="PANTHER" id="PTHR12110">
    <property type="entry name" value="HYDROXYPYRUVATE ISOMERASE"/>
    <property type="match status" value="1"/>
</dbReference>
<proteinExistence type="predicted"/>
<organism evidence="2 3">
    <name type="scientific">Reticulibacter mediterranei</name>
    <dbReference type="NCBI Taxonomy" id="2778369"/>
    <lineage>
        <taxon>Bacteria</taxon>
        <taxon>Bacillati</taxon>
        <taxon>Chloroflexota</taxon>
        <taxon>Ktedonobacteria</taxon>
        <taxon>Ktedonobacterales</taxon>
        <taxon>Reticulibacteraceae</taxon>
        <taxon>Reticulibacter</taxon>
    </lineage>
</organism>
<feature type="domain" description="Xylose isomerase-like TIM barrel" evidence="1">
    <location>
        <begin position="23"/>
        <end position="255"/>
    </location>
</feature>
<dbReference type="RefSeq" id="WP_220209837.1">
    <property type="nucleotide sequence ID" value="NZ_BNJK01000002.1"/>
</dbReference>
<keyword evidence="3" id="KW-1185">Reference proteome</keyword>
<dbReference type="PANTHER" id="PTHR12110:SF21">
    <property type="entry name" value="XYLOSE ISOMERASE-LIKE TIM BARREL DOMAIN-CONTAINING PROTEIN"/>
    <property type="match status" value="1"/>
</dbReference>
<dbReference type="Pfam" id="PF01261">
    <property type="entry name" value="AP_endonuc_2"/>
    <property type="match status" value="1"/>
</dbReference>
<comment type="caution">
    <text evidence="2">The sequence shown here is derived from an EMBL/GenBank/DDBJ whole genome shotgun (WGS) entry which is preliminary data.</text>
</comment>
<reference evidence="2" key="1">
    <citation type="submission" date="2020-10" db="EMBL/GenBank/DDBJ databases">
        <title>Taxonomic study of unclassified bacteria belonging to the class Ktedonobacteria.</title>
        <authorList>
            <person name="Yabe S."/>
            <person name="Wang C.M."/>
            <person name="Zheng Y."/>
            <person name="Sakai Y."/>
            <person name="Cavaletti L."/>
            <person name="Monciardini P."/>
            <person name="Donadio S."/>
        </authorList>
    </citation>
    <scope>NUCLEOTIDE SEQUENCE</scope>
    <source>
        <strain evidence="2">ID150040</strain>
    </source>
</reference>
<evidence type="ECO:0000313" key="2">
    <source>
        <dbReference type="EMBL" id="GHO99184.1"/>
    </source>
</evidence>
<dbReference type="EMBL" id="BNJK01000002">
    <property type="protein sequence ID" value="GHO99184.1"/>
    <property type="molecule type" value="Genomic_DNA"/>
</dbReference>
<name>A0A8J3IWK1_9CHLR</name>
<dbReference type="AlphaFoldDB" id="A0A8J3IWK1"/>
<dbReference type="InterPro" id="IPR036237">
    <property type="entry name" value="Xyl_isomerase-like_sf"/>
</dbReference>
<evidence type="ECO:0000259" key="1">
    <source>
        <dbReference type="Pfam" id="PF01261"/>
    </source>
</evidence>